<evidence type="ECO:0000313" key="1">
    <source>
        <dbReference type="EMBL" id="CUS57454.1"/>
    </source>
</evidence>
<dbReference type="EMBL" id="CZQD01000042">
    <property type="protein sequence ID" value="CUS57454.1"/>
    <property type="molecule type" value="Genomic_DNA"/>
</dbReference>
<protein>
    <submittedName>
        <fullName evidence="1">Uncharacterized protein</fullName>
    </submittedName>
</protein>
<accession>A0A160U3H2</accession>
<sequence length="40" mass="4045">MGRILGKFVVAGIAFAAGITWGIVADAAEAGIPIRTLLGF</sequence>
<proteinExistence type="predicted"/>
<reference evidence="1" key="1">
    <citation type="submission" date="2015-10" db="EMBL/GenBank/DDBJ databases">
        <authorList>
            <person name="Gilbert D.G."/>
        </authorList>
    </citation>
    <scope>NUCLEOTIDE SEQUENCE</scope>
</reference>
<dbReference type="AlphaFoldDB" id="A0A160U3H2"/>
<gene>
    <name evidence="1" type="ORF">MGWOODY_Hyp563</name>
</gene>
<name>A0A160U3H2_9ZZZZ</name>
<organism evidence="1">
    <name type="scientific">hydrothermal vent metagenome</name>
    <dbReference type="NCBI Taxonomy" id="652676"/>
    <lineage>
        <taxon>unclassified sequences</taxon>
        <taxon>metagenomes</taxon>
        <taxon>ecological metagenomes</taxon>
    </lineage>
</organism>